<name>A0A9Q1C4W4_HOLLE</name>
<keyword evidence="2" id="KW-0768">Sushi</keyword>
<reference evidence="4" key="1">
    <citation type="submission" date="2021-10" db="EMBL/GenBank/DDBJ databases">
        <title>Tropical sea cucumber genome reveals ecological adaptation and Cuvierian tubules defense mechanism.</title>
        <authorList>
            <person name="Chen T."/>
        </authorList>
    </citation>
    <scope>NUCLEOTIDE SEQUENCE</scope>
    <source>
        <strain evidence="4">Nanhai2018</strain>
        <tissue evidence="4">Muscle</tissue>
    </source>
</reference>
<organism evidence="4 5">
    <name type="scientific">Holothuria leucospilota</name>
    <name type="common">Black long sea cucumber</name>
    <name type="synonym">Mertensiothuria leucospilota</name>
    <dbReference type="NCBI Taxonomy" id="206669"/>
    <lineage>
        <taxon>Eukaryota</taxon>
        <taxon>Metazoa</taxon>
        <taxon>Echinodermata</taxon>
        <taxon>Eleutherozoa</taxon>
        <taxon>Echinozoa</taxon>
        <taxon>Holothuroidea</taxon>
        <taxon>Aspidochirotacea</taxon>
        <taxon>Aspidochirotida</taxon>
        <taxon>Holothuriidae</taxon>
        <taxon>Holothuria</taxon>
    </lineage>
</organism>
<gene>
    <name evidence="4" type="ORF">HOLleu_15576</name>
</gene>
<dbReference type="EMBL" id="JAIZAY010000007">
    <property type="protein sequence ID" value="KAJ8038225.1"/>
    <property type="molecule type" value="Genomic_DNA"/>
</dbReference>
<dbReference type="Gene3D" id="2.10.70.10">
    <property type="entry name" value="Complement Module, domain 1"/>
    <property type="match status" value="1"/>
</dbReference>
<evidence type="ECO:0000313" key="4">
    <source>
        <dbReference type="EMBL" id="KAJ8038225.1"/>
    </source>
</evidence>
<evidence type="ECO:0000259" key="3">
    <source>
        <dbReference type="PROSITE" id="PS50923"/>
    </source>
</evidence>
<dbReference type="Pfam" id="PF00084">
    <property type="entry name" value="Sushi"/>
    <property type="match status" value="1"/>
</dbReference>
<dbReference type="Proteomes" id="UP001152320">
    <property type="component" value="Chromosome 7"/>
</dbReference>
<feature type="disulfide bond" evidence="2">
    <location>
        <begin position="192"/>
        <end position="219"/>
    </location>
</feature>
<keyword evidence="5" id="KW-1185">Reference proteome</keyword>
<dbReference type="OrthoDB" id="5804959at2759"/>
<comment type="caution">
    <text evidence="2">Lacks conserved residue(s) required for the propagation of feature annotation.</text>
</comment>
<comment type="caution">
    <text evidence="4">The sequence shown here is derived from an EMBL/GenBank/DDBJ whole genome shotgun (WGS) entry which is preliminary data.</text>
</comment>
<dbReference type="InterPro" id="IPR036179">
    <property type="entry name" value="Ig-like_dom_sf"/>
</dbReference>
<accession>A0A9Q1C4W4</accession>
<evidence type="ECO:0000313" key="5">
    <source>
        <dbReference type="Proteomes" id="UP001152320"/>
    </source>
</evidence>
<protein>
    <recommendedName>
        <fullName evidence="3">Sushi domain-containing protein</fullName>
    </recommendedName>
</protein>
<dbReference type="InterPro" id="IPR035976">
    <property type="entry name" value="Sushi/SCR/CCP_sf"/>
</dbReference>
<sequence>MFIGNDYTTLNGQSIFRDGDFITSRCQDPKSQQLHGSVIRRCEGGRWTGDPVRCESTNVAISVGNTALQNVTENGTVIVYPVHGHVYIECSLRIGLRGTISMFKDNEALAAYVVGKGHNQKRWRINNPSPSNSGTYRCESNRLGLSIVIQFEAISCPPPEQPDIGVLTHNRANSNRNGELGFIFMETLSLRCPPAYRPNDPTPPRCSYHGTWINMSQRCILFKRS</sequence>
<dbReference type="InterPro" id="IPR000436">
    <property type="entry name" value="Sushi_SCR_CCP_dom"/>
</dbReference>
<feature type="domain" description="Sushi" evidence="3">
    <location>
        <begin position="154"/>
        <end position="221"/>
    </location>
</feature>
<evidence type="ECO:0000256" key="2">
    <source>
        <dbReference type="PROSITE-ProRule" id="PRU00302"/>
    </source>
</evidence>
<proteinExistence type="predicted"/>
<dbReference type="AlphaFoldDB" id="A0A9Q1C4W4"/>
<dbReference type="CDD" id="cd00033">
    <property type="entry name" value="CCP"/>
    <property type="match status" value="1"/>
</dbReference>
<evidence type="ECO:0000256" key="1">
    <source>
        <dbReference type="ARBA" id="ARBA00023157"/>
    </source>
</evidence>
<keyword evidence="1 2" id="KW-1015">Disulfide bond</keyword>
<dbReference type="PROSITE" id="PS50923">
    <property type="entry name" value="SUSHI"/>
    <property type="match status" value="1"/>
</dbReference>
<dbReference type="SUPFAM" id="SSF57535">
    <property type="entry name" value="Complement control module/SCR domain"/>
    <property type="match status" value="1"/>
</dbReference>
<dbReference type="SUPFAM" id="SSF48726">
    <property type="entry name" value="Immunoglobulin"/>
    <property type="match status" value="1"/>
</dbReference>